<gene>
    <name evidence="1" type="ORF">DLM78_21310</name>
</gene>
<comment type="caution">
    <text evidence="1">The sequence shown here is derived from an EMBL/GenBank/DDBJ whole genome shotgun (WGS) entry which is preliminary data.</text>
</comment>
<organism evidence="1 2">
    <name type="scientific">Leptospira stimsonii</name>
    <dbReference type="NCBI Taxonomy" id="2202203"/>
    <lineage>
        <taxon>Bacteria</taxon>
        <taxon>Pseudomonadati</taxon>
        <taxon>Spirochaetota</taxon>
        <taxon>Spirochaetia</taxon>
        <taxon>Leptospirales</taxon>
        <taxon>Leptospiraceae</taxon>
        <taxon>Leptospira</taxon>
    </lineage>
</organism>
<protein>
    <submittedName>
        <fullName evidence="1">Uncharacterized protein</fullName>
    </submittedName>
</protein>
<dbReference type="Proteomes" id="UP000266669">
    <property type="component" value="Unassembled WGS sequence"/>
</dbReference>
<accession>A0A8B3CKM2</accession>
<evidence type="ECO:0000313" key="2">
    <source>
        <dbReference type="Proteomes" id="UP000266669"/>
    </source>
</evidence>
<name>A0A8B3CKM2_9LEPT</name>
<proteinExistence type="predicted"/>
<evidence type="ECO:0000313" key="1">
    <source>
        <dbReference type="EMBL" id="RHX83535.1"/>
    </source>
</evidence>
<dbReference type="AlphaFoldDB" id="A0A8B3CKM2"/>
<sequence length="66" mass="7905">MFLSRHDLRIFEVQDTRMTLSNIQIGYWQRFIYRLSQTVFDSSSETGRRSCFLSVSLKEYGFQIQS</sequence>
<reference evidence="2" key="1">
    <citation type="submission" date="2018-05" db="EMBL/GenBank/DDBJ databases">
        <title>Leptospira yasudae sp. nov. and Leptospira stimsonii sp. nov., two pathogenic species of the genus Leptospira isolated from environmental sources.</title>
        <authorList>
            <person name="Casanovas-Massana A."/>
            <person name="Hamond C."/>
            <person name="Santos L.A."/>
            <person name="Hacker K.P."/>
            <person name="Balassiano I."/>
            <person name="Medeiros M.A."/>
            <person name="Reis M.G."/>
            <person name="Ko A.I."/>
            <person name="Wunder E.A."/>
        </authorList>
    </citation>
    <scope>NUCLEOTIDE SEQUENCE [LARGE SCALE GENOMIC DNA]</scope>
    <source>
        <strain evidence="2">AMB6-RJ</strain>
    </source>
</reference>
<dbReference type="EMBL" id="QHCS01000008">
    <property type="protein sequence ID" value="RHX83535.1"/>
    <property type="molecule type" value="Genomic_DNA"/>
</dbReference>